<reference evidence="1" key="1">
    <citation type="submission" date="2022-04" db="EMBL/GenBank/DDBJ databases">
        <title>Mucilaginibacter sp. RS28 isolated from freshwater.</title>
        <authorList>
            <person name="Ko S.-R."/>
        </authorList>
    </citation>
    <scope>NUCLEOTIDE SEQUENCE</scope>
    <source>
        <strain evidence="1">RS28</strain>
    </source>
</reference>
<dbReference type="AlphaFoldDB" id="A0A9X1X6W4"/>
<name>A0A9X1X6W4_9SPHI</name>
<keyword evidence="2" id="KW-1185">Reference proteome</keyword>
<protein>
    <submittedName>
        <fullName evidence="1">Uncharacterized protein</fullName>
    </submittedName>
</protein>
<evidence type="ECO:0000313" key="2">
    <source>
        <dbReference type="Proteomes" id="UP001139450"/>
    </source>
</evidence>
<accession>A0A9X1X6W4</accession>
<dbReference type="EMBL" id="JALJEJ010000011">
    <property type="protein sequence ID" value="MCJ8211701.1"/>
    <property type="molecule type" value="Genomic_DNA"/>
</dbReference>
<evidence type="ECO:0000313" key="1">
    <source>
        <dbReference type="EMBL" id="MCJ8211701.1"/>
    </source>
</evidence>
<sequence>MPTQKEQYDFLKWYLKENPAKKLCDTVKPFDYMVGMDRFFAFRNFGISFEISPKDCLYVLSQVKVYRQVAGLDTSQFKGIDWHLKSDRHLPITYISLPVFSRDRKTVFINRAYHCGGLCGEGGIEIYVKTQGRWKRLDTGYWRSWIS</sequence>
<comment type="caution">
    <text evidence="1">The sequence shown here is derived from an EMBL/GenBank/DDBJ whole genome shotgun (WGS) entry which is preliminary data.</text>
</comment>
<gene>
    <name evidence="1" type="ORF">MUY27_18425</name>
</gene>
<dbReference type="Proteomes" id="UP001139450">
    <property type="component" value="Unassembled WGS sequence"/>
</dbReference>
<proteinExistence type="predicted"/>
<dbReference type="RefSeq" id="WP_245132540.1">
    <property type="nucleotide sequence ID" value="NZ_JALJEJ010000011.1"/>
</dbReference>
<organism evidence="1 2">
    <name type="scientific">Mucilaginibacter straminoryzae</name>
    <dbReference type="NCBI Taxonomy" id="2932774"/>
    <lineage>
        <taxon>Bacteria</taxon>
        <taxon>Pseudomonadati</taxon>
        <taxon>Bacteroidota</taxon>
        <taxon>Sphingobacteriia</taxon>
        <taxon>Sphingobacteriales</taxon>
        <taxon>Sphingobacteriaceae</taxon>
        <taxon>Mucilaginibacter</taxon>
    </lineage>
</organism>